<keyword evidence="10" id="KW-0614">Plasmid</keyword>
<protein>
    <submittedName>
        <fullName evidence="10">Putative ABC-type dipeptide/oligopeptide transport systems, permease components</fullName>
    </submittedName>
</protein>
<feature type="region of interest" description="Disordered" evidence="8">
    <location>
        <begin position="1"/>
        <end position="24"/>
    </location>
</feature>
<feature type="transmembrane region" description="Helical" evidence="7">
    <location>
        <begin position="39"/>
        <end position="60"/>
    </location>
</feature>
<dbReference type="PANTHER" id="PTHR43386:SF1">
    <property type="entry name" value="D,D-DIPEPTIDE TRANSPORT SYSTEM PERMEASE PROTEIN DDPC-RELATED"/>
    <property type="match status" value="1"/>
</dbReference>
<keyword evidence="2 7" id="KW-0813">Transport</keyword>
<feature type="domain" description="ABC transmembrane type-1" evidence="9">
    <location>
        <begin position="98"/>
        <end position="289"/>
    </location>
</feature>
<geneLocation type="plasmid" evidence="10">
    <name>pHRIM622</name>
</geneLocation>
<evidence type="ECO:0000256" key="4">
    <source>
        <dbReference type="ARBA" id="ARBA00022692"/>
    </source>
</evidence>
<keyword evidence="4 7" id="KW-0812">Transmembrane</keyword>
<dbReference type="InterPro" id="IPR025966">
    <property type="entry name" value="OppC_N"/>
</dbReference>
<dbReference type="InterPro" id="IPR050366">
    <property type="entry name" value="BP-dependent_transpt_permease"/>
</dbReference>
<feature type="transmembrane region" description="Helical" evidence="7">
    <location>
        <begin position="104"/>
        <end position="126"/>
    </location>
</feature>
<evidence type="ECO:0000256" key="2">
    <source>
        <dbReference type="ARBA" id="ARBA00022448"/>
    </source>
</evidence>
<dbReference type="InterPro" id="IPR000515">
    <property type="entry name" value="MetI-like"/>
</dbReference>
<keyword evidence="3" id="KW-1003">Cell membrane</keyword>
<keyword evidence="5 7" id="KW-1133">Transmembrane helix</keyword>
<evidence type="ECO:0000256" key="7">
    <source>
        <dbReference type="RuleBase" id="RU363032"/>
    </source>
</evidence>
<evidence type="ECO:0000259" key="9">
    <source>
        <dbReference type="PROSITE" id="PS50928"/>
    </source>
</evidence>
<feature type="transmembrane region" description="Helical" evidence="7">
    <location>
        <begin position="133"/>
        <end position="156"/>
    </location>
</feature>
<evidence type="ECO:0000256" key="8">
    <source>
        <dbReference type="SAM" id="MobiDB-lite"/>
    </source>
</evidence>
<sequence>MTIETALESTMIAPAPSGRRKPQRTPGGIFRSLIRDPKALAGIALILLFVLLALAAPLIFPGDPSARVAPPSLPPSPGYPLGTTANGENVLALTIWGGRSSLSVGFAVGILATLVGVAVGLASAYFGGGVDDGLAIVTNTFLLIPGLPLLILLAAFLPPGPATVVIVLVATGWAGAARVLRSQALSLRGKDFIDAAIVVGERPSYVMFREILPNMASVVMTTFLGAVIFGIGAQAGLEFLGLGDLAAVSWGTNLYWSANEGALLTGAWWTFVPSGVCISVVAFALAMINYSVDQITNPRLRARRRGKGKSQ</sequence>
<feature type="transmembrane region" description="Helical" evidence="7">
    <location>
        <begin position="162"/>
        <end position="180"/>
    </location>
</feature>
<reference evidence="10" key="1">
    <citation type="journal article" date="2009" name="Biochem. J.">
        <title>Characterization of the phenylurea hydrolases A and B: founding members of a novel amidohydrolase subgroup.</title>
        <authorList>
            <person name="Khurana J.L."/>
            <person name="Jackson C.J."/>
            <person name="Scott C."/>
            <person name="Pandey G."/>
            <person name="Horne I."/>
            <person name="Russell R.J."/>
            <person name="Herlt A."/>
            <person name="Easton C.J."/>
            <person name="Oakeshott J.G."/>
        </authorList>
    </citation>
    <scope>NUCLEOTIDE SEQUENCE</scope>
    <source>
        <strain evidence="10">D47</strain>
        <plasmid evidence="10">pHRIM622</plasmid>
    </source>
</reference>
<comment type="similarity">
    <text evidence="7">Belongs to the binding-protein-dependent transport system permease family.</text>
</comment>
<dbReference type="InterPro" id="IPR035906">
    <property type="entry name" value="MetI-like_sf"/>
</dbReference>
<comment type="subcellular location">
    <subcellularLocation>
        <location evidence="1 7">Cell membrane</location>
        <topology evidence="1 7">Multi-pass membrane protein</topology>
    </subcellularLocation>
</comment>
<keyword evidence="6 7" id="KW-0472">Membrane</keyword>
<dbReference type="Gene3D" id="1.10.3720.10">
    <property type="entry name" value="MetI-like"/>
    <property type="match status" value="1"/>
</dbReference>
<dbReference type="AlphaFoldDB" id="B8R4K9"/>
<evidence type="ECO:0000256" key="5">
    <source>
        <dbReference type="ARBA" id="ARBA00022989"/>
    </source>
</evidence>
<dbReference type="GO" id="GO:0071916">
    <property type="term" value="F:dipeptide transmembrane transporter activity"/>
    <property type="evidence" value="ECO:0007669"/>
    <property type="project" value="TreeGrafter"/>
</dbReference>
<evidence type="ECO:0000256" key="3">
    <source>
        <dbReference type="ARBA" id="ARBA00022475"/>
    </source>
</evidence>
<name>B8R4K9_ARTGO</name>
<feature type="transmembrane region" description="Helical" evidence="7">
    <location>
        <begin position="211"/>
        <end position="233"/>
    </location>
</feature>
<dbReference type="GO" id="GO:0005886">
    <property type="term" value="C:plasma membrane"/>
    <property type="evidence" value="ECO:0007669"/>
    <property type="project" value="UniProtKB-SubCell"/>
</dbReference>
<dbReference type="Pfam" id="PF00528">
    <property type="entry name" value="BPD_transp_1"/>
    <property type="match status" value="1"/>
</dbReference>
<dbReference type="CDD" id="cd06261">
    <property type="entry name" value="TM_PBP2"/>
    <property type="match status" value="1"/>
</dbReference>
<dbReference type="SUPFAM" id="SSF161098">
    <property type="entry name" value="MetI-like"/>
    <property type="match status" value="1"/>
</dbReference>
<feature type="transmembrane region" description="Helical" evidence="7">
    <location>
        <begin position="267"/>
        <end position="292"/>
    </location>
</feature>
<evidence type="ECO:0000256" key="6">
    <source>
        <dbReference type="ARBA" id="ARBA00023136"/>
    </source>
</evidence>
<dbReference type="Pfam" id="PF12911">
    <property type="entry name" value="OppC_N"/>
    <property type="match status" value="1"/>
</dbReference>
<dbReference type="EMBL" id="EU851877">
    <property type="protein sequence ID" value="ACL11839.1"/>
    <property type="molecule type" value="Genomic_DNA"/>
</dbReference>
<evidence type="ECO:0000313" key="10">
    <source>
        <dbReference type="EMBL" id="ACL11839.1"/>
    </source>
</evidence>
<accession>B8R4K9</accession>
<organism evidence="10">
    <name type="scientific">Arthrobacter globiformis</name>
    <dbReference type="NCBI Taxonomy" id="1665"/>
    <lineage>
        <taxon>Bacteria</taxon>
        <taxon>Bacillati</taxon>
        <taxon>Actinomycetota</taxon>
        <taxon>Actinomycetes</taxon>
        <taxon>Micrococcales</taxon>
        <taxon>Micrococcaceae</taxon>
        <taxon>Arthrobacter</taxon>
    </lineage>
</organism>
<dbReference type="PROSITE" id="PS50928">
    <property type="entry name" value="ABC_TM1"/>
    <property type="match status" value="1"/>
</dbReference>
<proteinExistence type="inferred from homology"/>
<dbReference type="PANTHER" id="PTHR43386">
    <property type="entry name" value="OLIGOPEPTIDE TRANSPORT SYSTEM PERMEASE PROTEIN APPC"/>
    <property type="match status" value="1"/>
</dbReference>
<evidence type="ECO:0000256" key="1">
    <source>
        <dbReference type="ARBA" id="ARBA00004651"/>
    </source>
</evidence>